<feature type="signal peptide" evidence="1">
    <location>
        <begin position="1"/>
        <end position="19"/>
    </location>
</feature>
<name>A0A1I6KZN9_9SPHN</name>
<dbReference type="InterPro" id="IPR025388">
    <property type="entry name" value="Alginate_export_dom"/>
</dbReference>
<organism evidence="3 4">
    <name type="scientific">Sphingomonas jatrophae</name>
    <dbReference type="NCBI Taxonomy" id="1166337"/>
    <lineage>
        <taxon>Bacteria</taxon>
        <taxon>Pseudomonadati</taxon>
        <taxon>Pseudomonadota</taxon>
        <taxon>Alphaproteobacteria</taxon>
        <taxon>Sphingomonadales</taxon>
        <taxon>Sphingomonadaceae</taxon>
        <taxon>Sphingomonas</taxon>
    </lineage>
</organism>
<keyword evidence="1" id="KW-0732">Signal</keyword>
<protein>
    <submittedName>
        <fullName evidence="3">Alginate export</fullName>
    </submittedName>
</protein>
<feature type="chain" id="PRO_5011757066" evidence="1">
    <location>
        <begin position="20"/>
        <end position="455"/>
    </location>
</feature>
<proteinExistence type="predicted"/>
<evidence type="ECO:0000313" key="4">
    <source>
        <dbReference type="Proteomes" id="UP000198824"/>
    </source>
</evidence>
<dbReference type="Gene3D" id="2.40.160.100">
    <property type="match status" value="1"/>
</dbReference>
<keyword evidence="4" id="KW-1185">Reference proteome</keyword>
<dbReference type="Proteomes" id="UP000198824">
    <property type="component" value="Unassembled WGS sequence"/>
</dbReference>
<evidence type="ECO:0000256" key="1">
    <source>
        <dbReference type="SAM" id="SignalP"/>
    </source>
</evidence>
<evidence type="ECO:0000313" key="3">
    <source>
        <dbReference type="EMBL" id="SFR96664.1"/>
    </source>
</evidence>
<gene>
    <name evidence="3" type="ORF">SAMN05192580_2054</name>
</gene>
<feature type="domain" description="Alginate export" evidence="2">
    <location>
        <begin position="61"/>
        <end position="441"/>
    </location>
</feature>
<dbReference type="Pfam" id="PF13372">
    <property type="entry name" value="Alginate_exp"/>
    <property type="match status" value="1"/>
</dbReference>
<reference evidence="3 4" key="1">
    <citation type="submission" date="2016-10" db="EMBL/GenBank/DDBJ databases">
        <authorList>
            <person name="de Groot N.N."/>
        </authorList>
    </citation>
    <scope>NUCLEOTIDE SEQUENCE [LARGE SCALE GENOMIC DNA]</scope>
    <source>
        <strain evidence="3 4">S5-249</strain>
    </source>
</reference>
<dbReference type="AlphaFoldDB" id="A0A1I6KZN9"/>
<dbReference type="STRING" id="1166337.SAMN05192580_2054"/>
<sequence length="455" mass="49841">MIARLTGALLLALPLPAGAQVAQTNLRYDEDWSAARGLPNRDAHWWERLKDRPLSADRSVYVTLGAEARARYEGFDNNNWGQPPAPDDGYLWLRFMPLADLHAGPVRAFVQGIAGYARGVRPGAGPADATGLDVLQAFADVRLPLGDDAALTLRGGRELIGLGSERLVGLRYGPNIPQPFDGVRLSLEQRGVRVEALHTRPVSVRPGDFDDRTSPTKRLNGVYATVPLADGAAADLYWLGYRDDRARFGAAPAHERRDTYGLRLFGRRGALGWNWEAMLQGGRFGSATIRAWSIASETSYAFSAPLAPRFRLRANMASGDRDRNDDRLGTFNALFPKGKYFGELSPIGPRNIVNLHPSVDVDLGRGFTAELAGIAYWRASRRDGLYDVPGQLIRAPGDSNARHIGNQIELLVGWQANTILSFSLSASLFTAGQFLRETGPARPIHMVGAETMLRF</sequence>
<dbReference type="EMBL" id="FOZG01000002">
    <property type="protein sequence ID" value="SFR96664.1"/>
    <property type="molecule type" value="Genomic_DNA"/>
</dbReference>
<accession>A0A1I6KZN9</accession>
<dbReference type="RefSeq" id="WP_242653433.1">
    <property type="nucleotide sequence ID" value="NZ_FOZG01000002.1"/>
</dbReference>
<evidence type="ECO:0000259" key="2">
    <source>
        <dbReference type="Pfam" id="PF13372"/>
    </source>
</evidence>
<dbReference type="InterPro" id="IPR053728">
    <property type="entry name" value="Alginate_Permeability_Chnl"/>
</dbReference>